<dbReference type="Proteomes" id="UP000663870">
    <property type="component" value="Unassembled WGS sequence"/>
</dbReference>
<gene>
    <name evidence="3" type="ORF">JXQ802_LOCUS15745</name>
    <name evidence="4" type="ORF">JXQ802_LOCUS15795</name>
    <name evidence="2" type="ORF">PYM288_LOCUS13048</name>
</gene>
<organism evidence="3 5">
    <name type="scientific">Rotaria sordida</name>
    <dbReference type="NCBI Taxonomy" id="392033"/>
    <lineage>
        <taxon>Eukaryota</taxon>
        <taxon>Metazoa</taxon>
        <taxon>Spiralia</taxon>
        <taxon>Gnathifera</taxon>
        <taxon>Rotifera</taxon>
        <taxon>Eurotatoria</taxon>
        <taxon>Bdelloidea</taxon>
        <taxon>Philodinida</taxon>
        <taxon>Philodinidae</taxon>
        <taxon>Rotaria</taxon>
    </lineage>
</organism>
<sequence>MQPPEVIITTPIYHPNVNEKNRLCDQRLNATSLWDNKATLIEVLEIIVDALDNPKAEDSPANTDAAKEFIQNRAEYERKSTAMIQKNGLPRS</sequence>
<comment type="caution">
    <text evidence="3">The sequence shown here is derived from an EMBL/GenBank/DDBJ whole genome shotgun (WGS) entry which is preliminary data.</text>
</comment>
<evidence type="ECO:0000313" key="2">
    <source>
        <dbReference type="EMBL" id="CAF0969773.1"/>
    </source>
</evidence>
<keyword evidence="5" id="KW-1185">Reference proteome</keyword>
<dbReference type="InterPro" id="IPR050113">
    <property type="entry name" value="Ub_conjugating_enzyme"/>
</dbReference>
<dbReference type="AlphaFoldDB" id="A0A814J5Z3"/>
<dbReference type="EMBL" id="CAJNOH010000254">
    <property type="protein sequence ID" value="CAF0969773.1"/>
    <property type="molecule type" value="Genomic_DNA"/>
</dbReference>
<dbReference type="PROSITE" id="PS50127">
    <property type="entry name" value="UBC_2"/>
    <property type="match status" value="1"/>
</dbReference>
<dbReference type="Proteomes" id="UP000663854">
    <property type="component" value="Unassembled WGS sequence"/>
</dbReference>
<protein>
    <recommendedName>
        <fullName evidence="1">UBC core domain-containing protein</fullName>
    </recommendedName>
</protein>
<accession>A0A814J5Z3</accession>
<feature type="domain" description="UBC core" evidence="1">
    <location>
        <begin position="1"/>
        <end position="89"/>
    </location>
</feature>
<dbReference type="InterPro" id="IPR000608">
    <property type="entry name" value="UBC"/>
</dbReference>
<dbReference type="InterPro" id="IPR016135">
    <property type="entry name" value="UBQ-conjugating_enzyme/RWD"/>
</dbReference>
<proteinExistence type="predicted"/>
<dbReference type="Pfam" id="PF00179">
    <property type="entry name" value="UQ_con"/>
    <property type="match status" value="1"/>
</dbReference>
<reference evidence="3" key="1">
    <citation type="submission" date="2021-02" db="EMBL/GenBank/DDBJ databases">
        <authorList>
            <person name="Nowell W R."/>
        </authorList>
    </citation>
    <scope>NUCLEOTIDE SEQUENCE</scope>
</reference>
<dbReference type="Gene3D" id="3.10.110.10">
    <property type="entry name" value="Ubiquitin Conjugating Enzyme"/>
    <property type="match status" value="1"/>
</dbReference>
<evidence type="ECO:0000313" key="3">
    <source>
        <dbReference type="EMBL" id="CAF1033071.1"/>
    </source>
</evidence>
<evidence type="ECO:0000313" key="5">
    <source>
        <dbReference type="Proteomes" id="UP000663870"/>
    </source>
</evidence>
<evidence type="ECO:0000259" key="1">
    <source>
        <dbReference type="PROSITE" id="PS50127"/>
    </source>
</evidence>
<evidence type="ECO:0000313" key="4">
    <source>
        <dbReference type="EMBL" id="CAF1034059.1"/>
    </source>
</evidence>
<dbReference type="EMBL" id="CAJNOL010000371">
    <property type="protein sequence ID" value="CAF1033071.1"/>
    <property type="molecule type" value="Genomic_DNA"/>
</dbReference>
<dbReference type="SUPFAM" id="SSF54495">
    <property type="entry name" value="UBC-like"/>
    <property type="match status" value="1"/>
</dbReference>
<name>A0A814J5Z3_9BILA</name>
<dbReference type="PANTHER" id="PTHR24067">
    <property type="entry name" value="UBIQUITIN-CONJUGATING ENZYME E2"/>
    <property type="match status" value="1"/>
</dbReference>
<dbReference type="EMBL" id="CAJNOL010000373">
    <property type="protein sequence ID" value="CAF1034059.1"/>
    <property type="molecule type" value="Genomic_DNA"/>
</dbReference>